<evidence type="ECO:0000259" key="6">
    <source>
        <dbReference type="Pfam" id="PF00441"/>
    </source>
</evidence>
<name>A0A521FPS4_9RHOB</name>
<dbReference type="Proteomes" id="UP000316030">
    <property type="component" value="Unassembled WGS sequence"/>
</dbReference>
<dbReference type="SUPFAM" id="SSF47203">
    <property type="entry name" value="Acyl-CoA dehydrogenase C-terminal domain-like"/>
    <property type="match status" value="1"/>
</dbReference>
<sequence length="331" mass="33988">MSNMLEDSAKQVFAAHCGGDVVRAIEAGGDASALWLAISEAGFADALIPEAQGGTGLHPSDLGVVLLQAGAAAVPLPLGQTMMVRAVLSEPDTVAGPIAIAAGAAQTTAGLTLRNVPYGRVADWVVAQVSGAWCLLPCADATVTPSAVHGSLAADLQWSELPAATALPDRDWRAVGALVTAATMAGAMQHLLAQTVAYAGDRIQFGKPIGKQQAIQQQLSVMAEQCYAARMAAQLGLSLPDSRDATAVAKSRVGEAAAQVGPIAHAVHGAIGITEEYDLQLLTRHLIEGRAAYGGETYWAAELGRSVLATDKAPLAFVQDMSAGKRLPEAL</sequence>
<dbReference type="InterPro" id="IPR037069">
    <property type="entry name" value="AcylCoA_DH/ox_N_sf"/>
</dbReference>
<comment type="cofactor">
    <cofactor evidence="1">
        <name>FAD</name>
        <dbReference type="ChEBI" id="CHEBI:57692"/>
    </cofactor>
</comment>
<dbReference type="Pfam" id="PF00441">
    <property type="entry name" value="Acyl-CoA_dh_1"/>
    <property type="match status" value="1"/>
</dbReference>
<dbReference type="Gene3D" id="1.20.140.10">
    <property type="entry name" value="Butyryl-CoA Dehydrogenase, subunit A, domain 3"/>
    <property type="match status" value="1"/>
</dbReference>
<dbReference type="AlphaFoldDB" id="A0A521FPS4"/>
<dbReference type="InterPro" id="IPR009100">
    <property type="entry name" value="AcylCoA_DH/oxidase_NM_dom_sf"/>
</dbReference>
<reference evidence="7 8" key="1">
    <citation type="submission" date="2017-05" db="EMBL/GenBank/DDBJ databases">
        <authorList>
            <person name="Varghese N."/>
            <person name="Submissions S."/>
        </authorList>
    </citation>
    <scope>NUCLEOTIDE SEQUENCE [LARGE SCALE GENOMIC DNA]</scope>
    <source>
        <strain evidence="7 8">DSM 29506</strain>
    </source>
</reference>
<evidence type="ECO:0000256" key="5">
    <source>
        <dbReference type="ARBA" id="ARBA00023002"/>
    </source>
</evidence>
<protein>
    <submittedName>
        <fullName evidence="7">Acyl-CoA dehydrogenase, C-terminal domain</fullName>
    </submittedName>
</protein>
<dbReference type="EMBL" id="FXTO01000042">
    <property type="protein sequence ID" value="SMO98227.1"/>
    <property type="molecule type" value="Genomic_DNA"/>
</dbReference>
<dbReference type="SUPFAM" id="SSF56645">
    <property type="entry name" value="Acyl-CoA dehydrogenase NM domain-like"/>
    <property type="match status" value="1"/>
</dbReference>
<feature type="domain" description="Acyl-CoA dehydrogenase/oxidase C-terminal" evidence="6">
    <location>
        <begin position="176"/>
        <end position="285"/>
    </location>
</feature>
<dbReference type="RefSeq" id="WP_142494844.1">
    <property type="nucleotide sequence ID" value="NZ_FXTO01000042.1"/>
</dbReference>
<evidence type="ECO:0000256" key="4">
    <source>
        <dbReference type="ARBA" id="ARBA00022827"/>
    </source>
</evidence>
<comment type="similarity">
    <text evidence="2">Belongs to the acyl-CoA dehydrogenase family.</text>
</comment>
<keyword evidence="8" id="KW-1185">Reference proteome</keyword>
<evidence type="ECO:0000313" key="7">
    <source>
        <dbReference type="EMBL" id="SMO98227.1"/>
    </source>
</evidence>
<dbReference type="PANTHER" id="PTHR43884">
    <property type="entry name" value="ACYL-COA DEHYDROGENASE"/>
    <property type="match status" value="1"/>
</dbReference>
<evidence type="ECO:0000313" key="8">
    <source>
        <dbReference type="Proteomes" id="UP000316030"/>
    </source>
</evidence>
<dbReference type="InterPro" id="IPR036250">
    <property type="entry name" value="AcylCo_DH-like_C"/>
</dbReference>
<dbReference type="PANTHER" id="PTHR43884:SF20">
    <property type="entry name" value="ACYL-COA DEHYDROGENASE FADE28"/>
    <property type="match status" value="1"/>
</dbReference>
<keyword evidence="4" id="KW-0274">FAD</keyword>
<proteinExistence type="inferred from homology"/>
<organism evidence="7 8">
    <name type="scientific">Thalassovita litoralis</name>
    <dbReference type="NCBI Taxonomy" id="1010611"/>
    <lineage>
        <taxon>Bacteria</taxon>
        <taxon>Pseudomonadati</taxon>
        <taxon>Pseudomonadota</taxon>
        <taxon>Alphaproteobacteria</taxon>
        <taxon>Rhodobacterales</taxon>
        <taxon>Roseobacteraceae</taxon>
        <taxon>Thalassovita</taxon>
    </lineage>
</organism>
<keyword evidence="5" id="KW-0560">Oxidoreductase</keyword>
<dbReference type="GO" id="GO:0050660">
    <property type="term" value="F:flavin adenine dinucleotide binding"/>
    <property type="evidence" value="ECO:0007669"/>
    <property type="project" value="InterPro"/>
</dbReference>
<dbReference type="GO" id="GO:0003995">
    <property type="term" value="F:acyl-CoA dehydrogenase activity"/>
    <property type="evidence" value="ECO:0007669"/>
    <property type="project" value="TreeGrafter"/>
</dbReference>
<dbReference type="Gene3D" id="1.10.540.10">
    <property type="entry name" value="Acyl-CoA dehydrogenase/oxidase, N-terminal domain"/>
    <property type="match status" value="1"/>
</dbReference>
<accession>A0A521FPS4</accession>
<dbReference type="OrthoDB" id="2450120at2"/>
<evidence type="ECO:0000256" key="2">
    <source>
        <dbReference type="ARBA" id="ARBA00009347"/>
    </source>
</evidence>
<dbReference type="InterPro" id="IPR009075">
    <property type="entry name" value="AcylCo_DH/oxidase_C"/>
</dbReference>
<gene>
    <name evidence="7" type="ORF">SAMN06265173_1426</name>
</gene>
<evidence type="ECO:0000256" key="1">
    <source>
        <dbReference type="ARBA" id="ARBA00001974"/>
    </source>
</evidence>
<keyword evidence="3" id="KW-0285">Flavoprotein</keyword>
<evidence type="ECO:0000256" key="3">
    <source>
        <dbReference type="ARBA" id="ARBA00022630"/>
    </source>
</evidence>